<keyword evidence="7 8" id="KW-0472">Membrane</keyword>
<dbReference type="GO" id="GO:0008270">
    <property type="term" value="F:zinc ion binding"/>
    <property type="evidence" value="ECO:0007669"/>
    <property type="project" value="TreeGrafter"/>
</dbReference>
<proteinExistence type="inferred from homology"/>
<keyword evidence="11" id="KW-1185">Reference proteome</keyword>
<dbReference type="InterPro" id="IPR006629">
    <property type="entry name" value="LITAF"/>
</dbReference>
<organism evidence="10 11">
    <name type="scientific">Brachionus plicatilis</name>
    <name type="common">Marine rotifer</name>
    <name type="synonym">Brachionus muelleri</name>
    <dbReference type="NCBI Taxonomy" id="10195"/>
    <lineage>
        <taxon>Eukaryota</taxon>
        <taxon>Metazoa</taxon>
        <taxon>Spiralia</taxon>
        <taxon>Gnathifera</taxon>
        <taxon>Rotifera</taxon>
        <taxon>Eurotatoria</taxon>
        <taxon>Monogononta</taxon>
        <taxon>Pseudotrocha</taxon>
        <taxon>Ploima</taxon>
        <taxon>Brachionidae</taxon>
        <taxon>Brachionus</taxon>
    </lineage>
</organism>
<evidence type="ECO:0000256" key="1">
    <source>
        <dbReference type="ARBA" id="ARBA00004414"/>
    </source>
</evidence>
<comment type="caution">
    <text evidence="10">The sequence shown here is derived from an EMBL/GenBank/DDBJ whole genome shotgun (WGS) entry which is preliminary data.</text>
</comment>
<dbReference type="PANTHER" id="PTHR23292">
    <property type="entry name" value="LIPOPOLYSACCHARIDE-INDUCED TUMOR NECROSIS FACTOR-ALPHA FACTOR"/>
    <property type="match status" value="1"/>
</dbReference>
<evidence type="ECO:0000313" key="11">
    <source>
        <dbReference type="Proteomes" id="UP000276133"/>
    </source>
</evidence>
<evidence type="ECO:0000256" key="7">
    <source>
        <dbReference type="ARBA" id="ARBA00023136"/>
    </source>
</evidence>
<dbReference type="InterPro" id="IPR037519">
    <property type="entry name" value="LITAF_fam"/>
</dbReference>
<dbReference type="SMART" id="SM00714">
    <property type="entry name" value="LITAF"/>
    <property type="match status" value="1"/>
</dbReference>
<accession>A0A3M7R2J4</accession>
<sequence length="98" mass="11025">MKKILKSENMVENQKEVLDFSFTLTNLPYCLAEIITKIDYKSGLTNWLACGGICISGLCLLFPWFGCQFIPFCINDLKDVVHSCPNCKKELGIASRLS</sequence>
<gene>
    <name evidence="10" type="ORF">BpHYR1_035415</name>
</gene>
<comment type="subcellular location">
    <subcellularLocation>
        <location evidence="2">Endosome membrane</location>
        <topology evidence="2">Peripheral membrane protein</topology>
    </subcellularLocation>
    <subcellularLocation>
        <location evidence="1">Late endosome membrane</location>
    </subcellularLocation>
    <subcellularLocation>
        <location evidence="3">Lysosome membrane</location>
        <topology evidence="3">Peripheral membrane protein</topology>
        <orientation evidence="3">Cytoplasmic side</orientation>
    </subcellularLocation>
</comment>
<keyword evidence="5" id="KW-0479">Metal-binding</keyword>
<evidence type="ECO:0000256" key="3">
    <source>
        <dbReference type="ARBA" id="ARBA00004630"/>
    </source>
</evidence>
<evidence type="ECO:0000256" key="6">
    <source>
        <dbReference type="ARBA" id="ARBA00022833"/>
    </source>
</evidence>
<dbReference type="GO" id="GO:0031902">
    <property type="term" value="C:late endosome membrane"/>
    <property type="evidence" value="ECO:0007669"/>
    <property type="project" value="UniProtKB-SubCell"/>
</dbReference>
<evidence type="ECO:0000256" key="8">
    <source>
        <dbReference type="SAM" id="Phobius"/>
    </source>
</evidence>
<feature type="domain" description="LITAF" evidence="9">
    <location>
        <begin position="7"/>
        <end position="96"/>
    </location>
</feature>
<keyword evidence="8" id="KW-1133">Transmembrane helix</keyword>
<dbReference type="Pfam" id="PF10601">
    <property type="entry name" value="zf-LITAF-like"/>
    <property type="match status" value="1"/>
</dbReference>
<evidence type="ECO:0000256" key="5">
    <source>
        <dbReference type="ARBA" id="ARBA00022723"/>
    </source>
</evidence>
<dbReference type="PANTHER" id="PTHR23292:SF6">
    <property type="entry name" value="FI16602P1-RELATED"/>
    <property type="match status" value="1"/>
</dbReference>
<dbReference type="Proteomes" id="UP000276133">
    <property type="component" value="Unassembled WGS sequence"/>
</dbReference>
<dbReference type="GO" id="GO:0005765">
    <property type="term" value="C:lysosomal membrane"/>
    <property type="evidence" value="ECO:0007669"/>
    <property type="project" value="UniProtKB-SubCell"/>
</dbReference>
<dbReference type="PROSITE" id="PS51837">
    <property type="entry name" value="LITAF"/>
    <property type="match status" value="1"/>
</dbReference>
<comment type="similarity">
    <text evidence="4">Belongs to the CDIP1/LITAF family.</text>
</comment>
<evidence type="ECO:0000259" key="9">
    <source>
        <dbReference type="PROSITE" id="PS51837"/>
    </source>
</evidence>
<feature type="transmembrane region" description="Helical" evidence="8">
    <location>
        <begin position="44"/>
        <end position="65"/>
    </location>
</feature>
<evidence type="ECO:0000256" key="2">
    <source>
        <dbReference type="ARBA" id="ARBA00004481"/>
    </source>
</evidence>
<evidence type="ECO:0000256" key="4">
    <source>
        <dbReference type="ARBA" id="ARBA00005975"/>
    </source>
</evidence>
<evidence type="ECO:0000313" key="10">
    <source>
        <dbReference type="EMBL" id="RNA17581.1"/>
    </source>
</evidence>
<reference evidence="10 11" key="1">
    <citation type="journal article" date="2018" name="Sci. Rep.">
        <title>Genomic signatures of local adaptation to the degree of environmental predictability in rotifers.</title>
        <authorList>
            <person name="Franch-Gras L."/>
            <person name="Hahn C."/>
            <person name="Garcia-Roger E.M."/>
            <person name="Carmona M.J."/>
            <person name="Serra M."/>
            <person name="Gomez A."/>
        </authorList>
    </citation>
    <scope>NUCLEOTIDE SEQUENCE [LARGE SCALE GENOMIC DNA]</scope>
    <source>
        <strain evidence="10">HYR1</strain>
    </source>
</reference>
<dbReference type="EMBL" id="REGN01004427">
    <property type="protein sequence ID" value="RNA17581.1"/>
    <property type="molecule type" value="Genomic_DNA"/>
</dbReference>
<keyword evidence="6" id="KW-0862">Zinc</keyword>
<dbReference type="AlphaFoldDB" id="A0A3M7R2J4"/>
<keyword evidence="8" id="KW-0812">Transmembrane</keyword>
<dbReference type="OrthoDB" id="5599753at2759"/>
<protein>
    <submittedName>
        <fullName evidence="10">Lipopolysaccharide-induced tumor necrosis factor-alpha factor</fullName>
    </submittedName>
</protein>
<name>A0A3M7R2J4_BRAPC</name>